<evidence type="ECO:0000256" key="7">
    <source>
        <dbReference type="ARBA" id="ARBA00023251"/>
    </source>
</evidence>
<feature type="transmembrane region" description="Helical" evidence="9">
    <location>
        <begin position="348"/>
        <end position="368"/>
    </location>
</feature>
<dbReference type="Gene3D" id="1.20.1250.20">
    <property type="entry name" value="MFS general substrate transporter like domains"/>
    <property type="match status" value="1"/>
</dbReference>
<feature type="compositionally biased region" description="Gly residues" evidence="8">
    <location>
        <begin position="457"/>
        <end position="470"/>
    </location>
</feature>
<feature type="transmembrane region" description="Helical" evidence="9">
    <location>
        <begin position="190"/>
        <end position="210"/>
    </location>
</feature>
<feature type="transmembrane region" description="Helical" evidence="9">
    <location>
        <begin position="75"/>
        <end position="99"/>
    </location>
</feature>
<feature type="transmembrane region" description="Helical" evidence="9">
    <location>
        <begin position="216"/>
        <end position="239"/>
    </location>
</feature>
<keyword evidence="7" id="KW-0046">Antibiotic resistance</keyword>
<dbReference type="InterPro" id="IPR011701">
    <property type="entry name" value="MFS"/>
</dbReference>
<keyword evidence="5 9" id="KW-1133">Transmembrane helix</keyword>
<dbReference type="AlphaFoldDB" id="A0A3A9YPJ5"/>
<evidence type="ECO:0000313" key="12">
    <source>
        <dbReference type="Proteomes" id="UP000272474"/>
    </source>
</evidence>
<dbReference type="NCBIfam" id="TIGR00711">
    <property type="entry name" value="efflux_EmrB"/>
    <property type="match status" value="1"/>
</dbReference>
<dbReference type="InterPro" id="IPR004638">
    <property type="entry name" value="EmrB-like"/>
</dbReference>
<dbReference type="Gene3D" id="1.20.1720.10">
    <property type="entry name" value="Multidrug resistance protein D"/>
    <property type="match status" value="1"/>
</dbReference>
<dbReference type="PANTHER" id="PTHR42718">
    <property type="entry name" value="MAJOR FACILITATOR SUPERFAMILY MULTIDRUG TRANSPORTER MFSC"/>
    <property type="match status" value="1"/>
</dbReference>
<evidence type="ECO:0000256" key="9">
    <source>
        <dbReference type="SAM" id="Phobius"/>
    </source>
</evidence>
<dbReference type="RefSeq" id="WP_120684133.1">
    <property type="nucleotide sequence ID" value="NZ_RBAL01000021.1"/>
</dbReference>
<dbReference type="GO" id="GO:0046677">
    <property type="term" value="P:response to antibiotic"/>
    <property type="evidence" value="ECO:0007669"/>
    <property type="project" value="UniProtKB-KW"/>
</dbReference>
<dbReference type="PROSITE" id="PS50850">
    <property type="entry name" value="MFS"/>
    <property type="match status" value="1"/>
</dbReference>
<keyword evidence="2" id="KW-0813">Transport</keyword>
<reference evidence="11 12" key="1">
    <citation type="journal article" date="2014" name="Int. J. Syst. Evol. Microbiol.">
        <title>Streptomyces hoynatensis sp. nov., isolated from deep marine sediment.</title>
        <authorList>
            <person name="Veyisoglu A."/>
            <person name="Sahin N."/>
        </authorList>
    </citation>
    <scope>NUCLEOTIDE SEQUENCE [LARGE SCALE GENOMIC DNA]</scope>
    <source>
        <strain evidence="11 12">KCTC 29097</strain>
    </source>
</reference>
<dbReference type="InterPro" id="IPR036259">
    <property type="entry name" value="MFS_trans_sf"/>
</dbReference>
<feature type="transmembrane region" description="Helical" evidence="9">
    <location>
        <begin position="294"/>
        <end position="316"/>
    </location>
</feature>
<gene>
    <name evidence="11" type="ORF">D7294_26455</name>
</gene>
<dbReference type="SUPFAM" id="SSF103473">
    <property type="entry name" value="MFS general substrate transporter"/>
    <property type="match status" value="1"/>
</dbReference>
<evidence type="ECO:0000256" key="8">
    <source>
        <dbReference type="SAM" id="MobiDB-lite"/>
    </source>
</evidence>
<feature type="transmembrane region" description="Helical" evidence="9">
    <location>
        <begin position="44"/>
        <end position="63"/>
    </location>
</feature>
<feature type="transmembrane region" description="Helical" evidence="9">
    <location>
        <begin position="260"/>
        <end position="282"/>
    </location>
</feature>
<feature type="region of interest" description="Disordered" evidence="8">
    <location>
        <begin position="453"/>
        <end position="506"/>
    </location>
</feature>
<keyword evidence="3" id="KW-1003">Cell membrane</keyword>
<feature type="transmembrane region" description="Helical" evidence="9">
    <location>
        <begin position="427"/>
        <end position="446"/>
    </location>
</feature>
<name>A0A3A9YPJ5_9ACTN</name>
<evidence type="ECO:0000256" key="1">
    <source>
        <dbReference type="ARBA" id="ARBA00004651"/>
    </source>
</evidence>
<evidence type="ECO:0000256" key="6">
    <source>
        <dbReference type="ARBA" id="ARBA00023136"/>
    </source>
</evidence>
<evidence type="ECO:0000256" key="4">
    <source>
        <dbReference type="ARBA" id="ARBA00022692"/>
    </source>
</evidence>
<proteinExistence type="predicted"/>
<protein>
    <submittedName>
        <fullName evidence="11">DHA2 family efflux MFS transporter permease subunit</fullName>
    </submittedName>
</protein>
<evidence type="ECO:0000256" key="5">
    <source>
        <dbReference type="ARBA" id="ARBA00022989"/>
    </source>
</evidence>
<feature type="transmembrane region" description="Helical" evidence="9">
    <location>
        <begin position="129"/>
        <end position="152"/>
    </location>
</feature>
<dbReference type="EMBL" id="RBAL01000021">
    <property type="protein sequence ID" value="RKN37910.1"/>
    <property type="molecule type" value="Genomic_DNA"/>
</dbReference>
<dbReference type="PANTHER" id="PTHR42718:SF42">
    <property type="entry name" value="EXPORT PROTEIN"/>
    <property type="match status" value="1"/>
</dbReference>
<dbReference type="OrthoDB" id="7375466at2"/>
<evidence type="ECO:0000256" key="2">
    <source>
        <dbReference type="ARBA" id="ARBA00022448"/>
    </source>
</evidence>
<accession>A0A3A9YPJ5</accession>
<comment type="caution">
    <text evidence="11">The sequence shown here is derived from an EMBL/GenBank/DDBJ whole genome shotgun (WGS) entry which is preliminary data.</text>
</comment>
<keyword evidence="4 9" id="KW-0812">Transmembrane</keyword>
<feature type="domain" description="Major facilitator superfamily (MFS) profile" evidence="10">
    <location>
        <begin position="6"/>
        <end position="451"/>
    </location>
</feature>
<feature type="compositionally biased region" description="Low complexity" evidence="8">
    <location>
        <begin position="497"/>
        <end position="506"/>
    </location>
</feature>
<dbReference type="PRINTS" id="PR01036">
    <property type="entry name" value="TCRTETB"/>
</dbReference>
<comment type="subcellular location">
    <subcellularLocation>
        <location evidence="1">Cell membrane</location>
        <topology evidence="1">Multi-pass membrane protein</topology>
    </subcellularLocation>
</comment>
<dbReference type="GO" id="GO:0022857">
    <property type="term" value="F:transmembrane transporter activity"/>
    <property type="evidence" value="ECO:0007669"/>
    <property type="project" value="InterPro"/>
</dbReference>
<evidence type="ECO:0000256" key="3">
    <source>
        <dbReference type="ARBA" id="ARBA00022475"/>
    </source>
</evidence>
<dbReference type="InterPro" id="IPR020846">
    <property type="entry name" value="MFS_dom"/>
</dbReference>
<evidence type="ECO:0000313" key="11">
    <source>
        <dbReference type="EMBL" id="RKN37910.1"/>
    </source>
</evidence>
<feature type="transmembrane region" description="Helical" evidence="9">
    <location>
        <begin position="105"/>
        <end position="122"/>
    </location>
</feature>
<feature type="transmembrane region" description="Helical" evidence="9">
    <location>
        <begin position="396"/>
        <end position="415"/>
    </location>
</feature>
<sequence length="506" mass="50968">MTQRWTLALAGLGAFLCSLDVVVVATALPALQADLGASLADLEWTINAYNLAFACLLLTGAALGDRFGRRRVYSLALLGFALASAAAALSPGAGTLIAARTAQGAAAAVLTPLTLTLISEAFPAERRGVAIGMWGGISGLGVASGPVLGGVITEGVSWQWIFWINVPVALVMTPLARLRLRESHGPRPHLDLSGLALGAAGMFALTWAPVRAPEAGWGSVEVVCALVAGVALLAAFLWWQRRAAYPMLPLRYFADRGFTAANGVIFFQFLSLLGALFMVAQLMQTGLGNSPLQAGLRILVWTGMPMITAPVAGLLAERFGPRPFLVTGLLAQAGGLGWLAAVTEPGVGYGRLVLPLVVAGVGTGMIFANSASTVTAAVPPGDAGVAAGTNTTLRELGGVFGVAAVSAVFVRHGGYGSPASFIDGFRPALALSAAFAACGTLFAVFAPGRSARAGTAGAAGGEPRGTGSGETAGREAGATRAGGAGDRGGEAAGGRARGAAPAGRGR</sequence>
<organism evidence="11 12">
    <name type="scientific">Streptomyces hoynatensis</name>
    <dbReference type="NCBI Taxonomy" id="1141874"/>
    <lineage>
        <taxon>Bacteria</taxon>
        <taxon>Bacillati</taxon>
        <taxon>Actinomycetota</taxon>
        <taxon>Actinomycetes</taxon>
        <taxon>Kitasatosporales</taxon>
        <taxon>Streptomycetaceae</taxon>
        <taxon>Streptomyces</taxon>
    </lineage>
</organism>
<dbReference type="Proteomes" id="UP000272474">
    <property type="component" value="Unassembled WGS sequence"/>
</dbReference>
<feature type="transmembrane region" description="Helical" evidence="9">
    <location>
        <begin position="323"/>
        <end position="342"/>
    </location>
</feature>
<keyword evidence="12" id="KW-1185">Reference proteome</keyword>
<dbReference type="GO" id="GO:0005886">
    <property type="term" value="C:plasma membrane"/>
    <property type="evidence" value="ECO:0007669"/>
    <property type="project" value="UniProtKB-SubCell"/>
</dbReference>
<feature type="compositionally biased region" description="Gly residues" evidence="8">
    <location>
        <begin position="480"/>
        <end position="496"/>
    </location>
</feature>
<feature type="transmembrane region" description="Helical" evidence="9">
    <location>
        <begin position="158"/>
        <end position="178"/>
    </location>
</feature>
<dbReference type="CDD" id="cd17321">
    <property type="entry name" value="MFS_MMR_MDR_like"/>
    <property type="match status" value="1"/>
</dbReference>
<evidence type="ECO:0000259" key="10">
    <source>
        <dbReference type="PROSITE" id="PS50850"/>
    </source>
</evidence>
<dbReference type="Pfam" id="PF07690">
    <property type="entry name" value="MFS_1"/>
    <property type="match status" value="1"/>
</dbReference>
<keyword evidence="6 9" id="KW-0472">Membrane</keyword>